<dbReference type="SUPFAM" id="SSF46785">
    <property type="entry name" value="Winged helix' DNA-binding domain"/>
    <property type="match status" value="1"/>
</dbReference>
<dbReference type="EMBL" id="CP117686">
    <property type="protein sequence ID" value="WDC93228.1"/>
    <property type="molecule type" value="Genomic_DNA"/>
</dbReference>
<dbReference type="PANTHER" id="PTHR44846">
    <property type="entry name" value="MANNOSYL-D-GLYCERATE TRANSPORT/METABOLISM SYSTEM REPRESSOR MNGR-RELATED"/>
    <property type="match status" value="1"/>
</dbReference>
<dbReference type="FunFam" id="1.10.10.10:FF:000079">
    <property type="entry name" value="GntR family transcriptional regulator"/>
    <property type="match status" value="1"/>
</dbReference>
<feature type="domain" description="HTH gntR-type" evidence="4">
    <location>
        <begin position="8"/>
        <end position="76"/>
    </location>
</feature>
<sequence length="239" mass="27237">MIDRQRVSPLYLQIKKQIIADIESHKYPEGSQIPSEGELEQKYGVSRITVRRAVSELVTEKFLVKKQGRGTYVQQPRMVRNLLSLDSYTHYRESLDELPERHVVKNETVMADPRLAEELGIAEGDEVFTLGRVMLLSPGNLGYEESIYSMNLFPRLNQLVNDDSSMTRLLKNRYGIVAGKDKNMINVVSAPTEIAELINVGVSEPVYQVDKTTFSNKGTQLYHSTMFYDARKVSFVVEN</sequence>
<keyword evidence="2" id="KW-0238">DNA-binding</keyword>
<evidence type="ECO:0000256" key="1">
    <source>
        <dbReference type="ARBA" id="ARBA00023015"/>
    </source>
</evidence>
<evidence type="ECO:0000256" key="3">
    <source>
        <dbReference type="ARBA" id="ARBA00023163"/>
    </source>
</evidence>
<dbReference type="Proteomes" id="UP001215533">
    <property type="component" value="Plasmid p3_CACC879"/>
</dbReference>
<name>A0AAJ5RKB2_LATCU</name>
<dbReference type="InterPro" id="IPR036390">
    <property type="entry name" value="WH_DNA-bd_sf"/>
</dbReference>
<dbReference type="PRINTS" id="PR00035">
    <property type="entry name" value="HTHGNTR"/>
</dbReference>
<dbReference type="CDD" id="cd07377">
    <property type="entry name" value="WHTH_GntR"/>
    <property type="match status" value="1"/>
</dbReference>
<keyword evidence="1" id="KW-0805">Transcription regulation</keyword>
<dbReference type="InterPro" id="IPR050679">
    <property type="entry name" value="Bact_HTH_transcr_reg"/>
</dbReference>
<organism evidence="5 6">
    <name type="scientific">Latilactobacillus curvatus</name>
    <name type="common">Lactobacillus curvatus</name>
    <dbReference type="NCBI Taxonomy" id="28038"/>
    <lineage>
        <taxon>Bacteria</taxon>
        <taxon>Bacillati</taxon>
        <taxon>Bacillota</taxon>
        <taxon>Bacilli</taxon>
        <taxon>Lactobacillales</taxon>
        <taxon>Lactobacillaceae</taxon>
        <taxon>Latilactobacillus</taxon>
    </lineage>
</organism>
<evidence type="ECO:0000313" key="5">
    <source>
        <dbReference type="EMBL" id="WDC93228.1"/>
    </source>
</evidence>
<evidence type="ECO:0000256" key="2">
    <source>
        <dbReference type="ARBA" id="ARBA00023125"/>
    </source>
</evidence>
<proteinExistence type="predicted"/>
<dbReference type="Gene3D" id="1.10.10.10">
    <property type="entry name" value="Winged helix-like DNA-binding domain superfamily/Winged helix DNA-binding domain"/>
    <property type="match status" value="1"/>
</dbReference>
<dbReference type="Pfam" id="PF00392">
    <property type="entry name" value="GntR"/>
    <property type="match status" value="1"/>
</dbReference>
<accession>A0AAJ5RKB2</accession>
<dbReference type="SMART" id="SM00866">
    <property type="entry name" value="UTRA"/>
    <property type="match status" value="1"/>
</dbReference>
<dbReference type="SMART" id="SM00345">
    <property type="entry name" value="HTH_GNTR"/>
    <property type="match status" value="1"/>
</dbReference>
<dbReference type="AlphaFoldDB" id="A0AAJ5RKB2"/>
<evidence type="ECO:0000259" key="4">
    <source>
        <dbReference type="PROSITE" id="PS50949"/>
    </source>
</evidence>
<evidence type="ECO:0000313" key="6">
    <source>
        <dbReference type="Proteomes" id="UP001215533"/>
    </source>
</evidence>
<dbReference type="GO" id="GO:0003700">
    <property type="term" value="F:DNA-binding transcription factor activity"/>
    <property type="evidence" value="ECO:0007669"/>
    <property type="project" value="InterPro"/>
</dbReference>
<dbReference type="InterPro" id="IPR036388">
    <property type="entry name" value="WH-like_DNA-bd_sf"/>
</dbReference>
<dbReference type="Pfam" id="PF07702">
    <property type="entry name" value="UTRA"/>
    <property type="match status" value="1"/>
</dbReference>
<gene>
    <name evidence="5" type="ORF">PSR33_10720</name>
</gene>
<dbReference type="GO" id="GO:0045892">
    <property type="term" value="P:negative regulation of DNA-templated transcription"/>
    <property type="evidence" value="ECO:0007669"/>
    <property type="project" value="TreeGrafter"/>
</dbReference>
<dbReference type="PROSITE" id="PS50949">
    <property type="entry name" value="HTH_GNTR"/>
    <property type="match status" value="1"/>
</dbReference>
<dbReference type="InterPro" id="IPR011663">
    <property type="entry name" value="UTRA"/>
</dbReference>
<dbReference type="GO" id="GO:0003677">
    <property type="term" value="F:DNA binding"/>
    <property type="evidence" value="ECO:0007669"/>
    <property type="project" value="UniProtKB-KW"/>
</dbReference>
<reference evidence="5" key="1">
    <citation type="submission" date="2023-02" db="EMBL/GenBank/DDBJ databases">
        <title>Complete genome sequence of Lactobacillus curvatus CACC879 isolated from Pig feces.</title>
        <authorList>
            <person name="Park S."/>
            <person name="Park M.A."/>
            <person name="Kim D.-H."/>
            <person name="Kim Y."/>
        </authorList>
    </citation>
    <scope>NUCLEOTIDE SEQUENCE</scope>
    <source>
        <strain evidence="5">Curvatus</strain>
        <plasmid evidence="5">p3_CACC879</plasmid>
    </source>
</reference>
<dbReference type="PANTHER" id="PTHR44846:SF1">
    <property type="entry name" value="MANNOSYL-D-GLYCERATE TRANSPORT_METABOLISM SYSTEM REPRESSOR MNGR-RELATED"/>
    <property type="match status" value="1"/>
</dbReference>
<dbReference type="InterPro" id="IPR028978">
    <property type="entry name" value="Chorismate_lyase_/UTRA_dom_sf"/>
</dbReference>
<keyword evidence="3" id="KW-0804">Transcription</keyword>
<keyword evidence="5" id="KW-0614">Plasmid</keyword>
<dbReference type="InterPro" id="IPR000524">
    <property type="entry name" value="Tscrpt_reg_HTH_GntR"/>
</dbReference>
<dbReference type="SUPFAM" id="SSF64288">
    <property type="entry name" value="Chorismate lyase-like"/>
    <property type="match status" value="1"/>
</dbReference>
<geneLocation type="plasmid" evidence="5 6">
    <name>p3_CACC879</name>
</geneLocation>
<dbReference type="Gene3D" id="3.40.1410.10">
    <property type="entry name" value="Chorismate lyase-like"/>
    <property type="match status" value="1"/>
</dbReference>
<protein>
    <submittedName>
        <fullName evidence="5">GntR family transcriptional regulator</fullName>
    </submittedName>
</protein>